<evidence type="ECO:0000256" key="5">
    <source>
        <dbReference type="SAM" id="MobiDB-lite"/>
    </source>
</evidence>
<evidence type="ECO:0000256" key="4">
    <source>
        <dbReference type="PROSITE-ProRule" id="PRU00332"/>
    </source>
</evidence>
<gene>
    <name evidence="8" type="ORF">GOMPHAMPRED_003899</name>
</gene>
<dbReference type="PANTHER" id="PTHR22792">
    <property type="entry name" value="LUPUS LA PROTEIN-RELATED"/>
    <property type="match status" value="1"/>
</dbReference>
<feature type="compositionally biased region" description="Basic and acidic residues" evidence="5">
    <location>
        <begin position="52"/>
        <end position="82"/>
    </location>
</feature>
<feature type="compositionally biased region" description="Basic residues" evidence="5">
    <location>
        <begin position="96"/>
        <end position="105"/>
    </location>
</feature>
<evidence type="ECO:0000256" key="2">
    <source>
        <dbReference type="ARBA" id="ARBA00022884"/>
    </source>
</evidence>
<dbReference type="InterPro" id="IPR035979">
    <property type="entry name" value="RBD_domain_sf"/>
</dbReference>
<evidence type="ECO:0000256" key="3">
    <source>
        <dbReference type="ARBA" id="ARBA00023242"/>
    </source>
</evidence>
<proteinExistence type="predicted"/>
<dbReference type="EMBL" id="CAJPDQ010000023">
    <property type="protein sequence ID" value="CAF9925479.1"/>
    <property type="molecule type" value="Genomic_DNA"/>
</dbReference>
<dbReference type="SUPFAM" id="SSF54928">
    <property type="entry name" value="RNA-binding domain, RBD"/>
    <property type="match status" value="1"/>
</dbReference>
<dbReference type="Pfam" id="PF05383">
    <property type="entry name" value="La"/>
    <property type="match status" value="1"/>
</dbReference>
<evidence type="ECO:0000313" key="8">
    <source>
        <dbReference type="EMBL" id="CAF9925479.1"/>
    </source>
</evidence>
<comment type="subcellular location">
    <subcellularLocation>
        <location evidence="1">Nucleus</location>
    </subcellularLocation>
</comment>
<feature type="domain" description="HTH La-type RNA-binding" evidence="7">
    <location>
        <begin position="116"/>
        <end position="206"/>
    </location>
</feature>
<dbReference type="InterPro" id="IPR036388">
    <property type="entry name" value="WH-like_DNA-bd_sf"/>
</dbReference>
<comment type="caution">
    <text evidence="8">The sequence shown here is derived from an EMBL/GenBank/DDBJ whole genome shotgun (WGS) entry which is preliminary data.</text>
</comment>
<dbReference type="PROSITE" id="PS50102">
    <property type="entry name" value="RRM"/>
    <property type="match status" value="1"/>
</dbReference>
<dbReference type="Gene3D" id="1.10.10.10">
    <property type="entry name" value="Winged helix-like DNA-binding domain superfamily/Winged helix DNA-binding domain"/>
    <property type="match status" value="1"/>
</dbReference>
<dbReference type="InterPro" id="IPR000504">
    <property type="entry name" value="RRM_dom"/>
</dbReference>
<name>A0A8H3IT98_9LECA</name>
<organism evidence="8 9">
    <name type="scientific">Gomphillus americanus</name>
    <dbReference type="NCBI Taxonomy" id="1940652"/>
    <lineage>
        <taxon>Eukaryota</taxon>
        <taxon>Fungi</taxon>
        <taxon>Dikarya</taxon>
        <taxon>Ascomycota</taxon>
        <taxon>Pezizomycotina</taxon>
        <taxon>Lecanoromycetes</taxon>
        <taxon>OSLEUM clade</taxon>
        <taxon>Ostropomycetidae</taxon>
        <taxon>Ostropales</taxon>
        <taxon>Graphidaceae</taxon>
        <taxon>Gomphilloideae</taxon>
        <taxon>Gomphillus</taxon>
    </lineage>
</organism>
<protein>
    <submittedName>
        <fullName evidence="8">Uncharacterized protein</fullName>
    </submittedName>
</protein>
<feature type="compositionally biased region" description="Basic and acidic residues" evidence="5">
    <location>
        <begin position="366"/>
        <end position="387"/>
    </location>
</feature>
<dbReference type="SUPFAM" id="SSF46785">
    <property type="entry name" value="Winged helix' DNA-binding domain"/>
    <property type="match status" value="1"/>
</dbReference>
<dbReference type="PROSITE" id="PS50961">
    <property type="entry name" value="HTH_LA"/>
    <property type="match status" value="1"/>
</dbReference>
<feature type="region of interest" description="Disordered" evidence="5">
    <location>
        <begin position="312"/>
        <end position="445"/>
    </location>
</feature>
<dbReference type="GO" id="GO:0006396">
    <property type="term" value="P:RNA processing"/>
    <property type="evidence" value="ECO:0007669"/>
    <property type="project" value="InterPro"/>
</dbReference>
<dbReference type="CDD" id="cd08029">
    <property type="entry name" value="LA_like_fungal"/>
    <property type="match status" value="1"/>
</dbReference>
<keyword evidence="2 4" id="KW-0694">RNA-binding</keyword>
<dbReference type="GO" id="GO:0003729">
    <property type="term" value="F:mRNA binding"/>
    <property type="evidence" value="ECO:0007669"/>
    <property type="project" value="TreeGrafter"/>
</dbReference>
<dbReference type="GO" id="GO:1990904">
    <property type="term" value="C:ribonucleoprotein complex"/>
    <property type="evidence" value="ECO:0007669"/>
    <property type="project" value="InterPro"/>
</dbReference>
<dbReference type="Proteomes" id="UP000664169">
    <property type="component" value="Unassembled WGS sequence"/>
</dbReference>
<dbReference type="InterPro" id="IPR036390">
    <property type="entry name" value="WH_DNA-bd_sf"/>
</dbReference>
<dbReference type="PRINTS" id="PR00302">
    <property type="entry name" value="LUPUSLA"/>
</dbReference>
<dbReference type="Gene3D" id="3.30.70.330">
    <property type="match status" value="1"/>
</dbReference>
<dbReference type="InterPro" id="IPR012677">
    <property type="entry name" value="Nucleotide-bd_a/b_plait_sf"/>
</dbReference>
<dbReference type="Pfam" id="PF00076">
    <property type="entry name" value="RRM_1"/>
    <property type="match status" value="1"/>
</dbReference>
<dbReference type="SMART" id="SM00360">
    <property type="entry name" value="RRM"/>
    <property type="match status" value="1"/>
</dbReference>
<dbReference type="InterPro" id="IPR006630">
    <property type="entry name" value="La_HTH"/>
</dbReference>
<sequence>MADSASQEVAATSEAREDQTPAATTATESADAVKEPEKNNNSATDDAIASPKVDDVNDKSNGKSTEEEATSKSAEKTSKSKIDTAAPKQSNGANRGAHHHGKNFKNKPGNKFDPSSAKETDDPTEIRKQVEFYFSDSNLPTDKFLYETVGGSENKAVPIKTIHNFKRMRRFQPFSAVVAALKESSTLNVVEDDTAIQRKIPLSENGSTQPEIQKVFENEAMSRSVYVKGFGREESSSQFDIEAWFSKFGATNQVRLRRTTDASFKGSVFVEFDNEETAKKFLAIDPAPQYDGRNLLIKSKKQYCDEKVDLINSGAMRPGEPDERDWNARRDLDRKRGFPPLHKDGRRGRGQGRGGNRGRDSRRHGSRNDETRDEKTQKDDKKDKPDTTAEEAPAVKQTEESAGTKKREREEDDESEAPTEKKTAIESEMTGEPQPVTVEKTPGES</sequence>
<dbReference type="PANTHER" id="PTHR22792:SF140">
    <property type="entry name" value="ACHILLES, ISOFORM A"/>
    <property type="match status" value="1"/>
</dbReference>
<feature type="domain" description="RRM" evidence="6">
    <location>
        <begin position="223"/>
        <end position="302"/>
    </location>
</feature>
<dbReference type="CDD" id="cd12291">
    <property type="entry name" value="RRM1_La"/>
    <property type="match status" value="1"/>
</dbReference>
<dbReference type="GO" id="GO:0005634">
    <property type="term" value="C:nucleus"/>
    <property type="evidence" value="ECO:0007669"/>
    <property type="project" value="UniProtKB-SubCell"/>
</dbReference>
<keyword evidence="9" id="KW-1185">Reference proteome</keyword>
<evidence type="ECO:0000313" key="9">
    <source>
        <dbReference type="Proteomes" id="UP000664169"/>
    </source>
</evidence>
<dbReference type="InterPro" id="IPR002344">
    <property type="entry name" value="Lupus_La"/>
</dbReference>
<dbReference type="OrthoDB" id="439993at2759"/>
<feature type="compositionally biased region" description="Basic and acidic residues" evidence="5">
    <location>
        <begin position="319"/>
        <end position="336"/>
    </location>
</feature>
<evidence type="ECO:0000259" key="7">
    <source>
        <dbReference type="PROSITE" id="PS50961"/>
    </source>
</evidence>
<evidence type="ECO:0000259" key="6">
    <source>
        <dbReference type="PROSITE" id="PS50102"/>
    </source>
</evidence>
<feature type="compositionally biased region" description="Basic and acidic residues" evidence="5">
    <location>
        <begin position="397"/>
        <end position="409"/>
    </location>
</feature>
<keyword evidence="3" id="KW-0539">Nucleus</keyword>
<evidence type="ECO:0000256" key="1">
    <source>
        <dbReference type="ARBA" id="ARBA00004123"/>
    </source>
</evidence>
<feature type="compositionally biased region" description="Polar residues" evidence="5">
    <location>
        <begin position="1"/>
        <end position="10"/>
    </location>
</feature>
<dbReference type="SMART" id="SM00715">
    <property type="entry name" value="LA"/>
    <property type="match status" value="1"/>
</dbReference>
<feature type="region of interest" description="Disordered" evidence="5">
    <location>
        <begin position="1"/>
        <end position="124"/>
    </location>
</feature>
<dbReference type="AlphaFoldDB" id="A0A8H3IT98"/>
<dbReference type="InterPro" id="IPR045180">
    <property type="entry name" value="La_dom_prot"/>
</dbReference>
<accession>A0A8H3IT98</accession>
<reference evidence="8" key="1">
    <citation type="submission" date="2021-03" db="EMBL/GenBank/DDBJ databases">
        <authorList>
            <person name="Tagirdzhanova G."/>
        </authorList>
    </citation>
    <scope>NUCLEOTIDE SEQUENCE</scope>
</reference>